<gene>
    <name evidence="2" type="ORF">BD311DRAFT_754773</name>
</gene>
<dbReference type="Gene3D" id="2.30.30.490">
    <property type="match status" value="1"/>
</dbReference>
<evidence type="ECO:0000259" key="1">
    <source>
        <dbReference type="PROSITE" id="PS51038"/>
    </source>
</evidence>
<dbReference type="EMBL" id="ML143406">
    <property type="protein sequence ID" value="TBU30385.1"/>
    <property type="molecule type" value="Genomic_DNA"/>
</dbReference>
<protein>
    <recommendedName>
        <fullName evidence="1">BAH domain-containing protein</fullName>
    </recommendedName>
</protein>
<dbReference type="AlphaFoldDB" id="A0A4Q9MS12"/>
<feature type="domain" description="BAH" evidence="1">
    <location>
        <begin position="71"/>
        <end position="193"/>
    </location>
</feature>
<accession>A0A4Q9MS12</accession>
<organism evidence="2">
    <name type="scientific">Dichomitus squalens</name>
    <dbReference type="NCBI Taxonomy" id="114155"/>
    <lineage>
        <taxon>Eukaryota</taxon>
        <taxon>Fungi</taxon>
        <taxon>Dikarya</taxon>
        <taxon>Basidiomycota</taxon>
        <taxon>Agaricomycotina</taxon>
        <taxon>Agaricomycetes</taxon>
        <taxon>Polyporales</taxon>
        <taxon>Polyporaceae</taxon>
        <taxon>Dichomitus</taxon>
    </lineage>
</organism>
<dbReference type="Proteomes" id="UP000292957">
    <property type="component" value="Unassembled WGS sequence"/>
</dbReference>
<evidence type="ECO:0000313" key="2">
    <source>
        <dbReference type="EMBL" id="TBU30385.1"/>
    </source>
</evidence>
<dbReference type="GO" id="GO:0003682">
    <property type="term" value="F:chromatin binding"/>
    <property type="evidence" value="ECO:0007669"/>
    <property type="project" value="InterPro"/>
</dbReference>
<dbReference type="InterPro" id="IPR043151">
    <property type="entry name" value="BAH_sf"/>
</dbReference>
<sequence>MSKSRRRGRGRGRRSLAASRNSGIDNVVAQEKAAADREFALMDRVYAFTVDGLRTSDKAISNAGNLGIRNVLFKTGDDVILNSPYDGTHDIWIGHISQIRANQDRTEAIAKVRWYWSRNDVAAYIKSFKPENYSPYERILSDDYDYVAPYAFQAITHVHEYHEEDLNPPPISPTSFFLRTTLMYRGPLHGPNRTLQPPLGEHSCVCHVAYNPYPLTALQGDSVLTSSPHLDKDPMHFCPRLDCRTWYHSSCLPHLNAVDVVAPPSTRGIRLLAVDPDSEAPFVLFGHFCEPESRDLVPESTEQMTVHEVLELWGRHRSILSHLPPSLLTIAQSPIVRCSGASNGWAIGNVADVVLARRFVYAAIEHDGAPEASEKWYELLKRERARQEDLFWLTQGRTIDVDIAMNCERDHEIHQPGGHELWGGLWDGLQTGTAGEGISTQPDEVTALEGLCEDLAQFDLLASVYVPYWERRAREFEAAAELLSGPAFVCPQCRSAI</sequence>
<dbReference type="PROSITE" id="PS51038">
    <property type="entry name" value="BAH"/>
    <property type="match status" value="1"/>
</dbReference>
<dbReference type="InterPro" id="IPR001025">
    <property type="entry name" value="BAH_dom"/>
</dbReference>
<dbReference type="OrthoDB" id="10259622at2759"/>
<reference evidence="2" key="1">
    <citation type="submission" date="2019-01" db="EMBL/GenBank/DDBJ databases">
        <title>Draft genome sequences of three monokaryotic isolates of the white-rot basidiomycete fungus Dichomitus squalens.</title>
        <authorList>
            <consortium name="DOE Joint Genome Institute"/>
            <person name="Lopez S.C."/>
            <person name="Andreopoulos B."/>
            <person name="Pangilinan J."/>
            <person name="Lipzen A."/>
            <person name="Riley R."/>
            <person name="Ahrendt S."/>
            <person name="Ng V."/>
            <person name="Barry K."/>
            <person name="Daum C."/>
            <person name="Grigoriev I.V."/>
            <person name="Hilden K.S."/>
            <person name="Makela M.R."/>
            <person name="de Vries R.P."/>
        </authorList>
    </citation>
    <scope>NUCLEOTIDE SEQUENCE [LARGE SCALE GENOMIC DNA]</scope>
    <source>
        <strain evidence="2">OM18370.1</strain>
    </source>
</reference>
<proteinExistence type="predicted"/>
<name>A0A4Q9MS12_9APHY</name>